<feature type="region of interest" description="Disordered" evidence="1">
    <location>
        <begin position="199"/>
        <end position="220"/>
    </location>
</feature>
<dbReference type="Proteomes" id="UP000315783">
    <property type="component" value="Unassembled WGS sequence"/>
</dbReference>
<reference evidence="4 5" key="1">
    <citation type="journal article" date="2019" name="Appl. Microbiol. Biotechnol.">
        <title>Genome sequence of Isaria javanica and comparative genome analysis insights into family S53 peptidase evolution in fungal entomopathogens.</title>
        <authorList>
            <person name="Lin R."/>
            <person name="Zhang X."/>
            <person name="Xin B."/>
            <person name="Zou M."/>
            <person name="Gao Y."/>
            <person name="Qin F."/>
            <person name="Hu Q."/>
            <person name="Xie B."/>
            <person name="Cheng X."/>
        </authorList>
    </citation>
    <scope>NUCLEOTIDE SEQUENCE [LARGE SCALE GENOMIC DNA]</scope>
    <source>
        <strain evidence="4 5">IJ1G</strain>
    </source>
</reference>
<evidence type="ECO:0000256" key="1">
    <source>
        <dbReference type="SAM" id="MobiDB-lite"/>
    </source>
</evidence>
<keyword evidence="2" id="KW-0472">Membrane</keyword>
<proteinExistence type="predicted"/>
<keyword evidence="5" id="KW-1185">Reference proteome</keyword>
<accession>A0A545UM19</accession>
<feature type="transmembrane region" description="Helical" evidence="2">
    <location>
        <begin position="165"/>
        <end position="189"/>
    </location>
</feature>
<feature type="region of interest" description="Disordered" evidence="1">
    <location>
        <begin position="291"/>
        <end position="370"/>
    </location>
</feature>
<evidence type="ECO:0000256" key="2">
    <source>
        <dbReference type="SAM" id="Phobius"/>
    </source>
</evidence>
<evidence type="ECO:0000313" key="5">
    <source>
        <dbReference type="Proteomes" id="UP000315783"/>
    </source>
</evidence>
<feature type="compositionally biased region" description="Basic and acidic residues" evidence="1">
    <location>
        <begin position="351"/>
        <end position="370"/>
    </location>
</feature>
<dbReference type="AlphaFoldDB" id="A0A545UM19"/>
<protein>
    <submittedName>
        <fullName evidence="4">Uncharacterized protein</fullName>
    </submittedName>
</protein>
<organism evidence="4 5">
    <name type="scientific">Cordyceps javanica</name>
    <dbReference type="NCBI Taxonomy" id="43265"/>
    <lineage>
        <taxon>Eukaryota</taxon>
        <taxon>Fungi</taxon>
        <taxon>Dikarya</taxon>
        <taxon>Ascomycota</taxon>
        <taxon>Pezizomycotina</taxon>
        <taxon>Sordariomycetes</taxon>
        <taxon>Hypocreomycetidae</taxon>
        <taxon>Hypocreales</taxon>
        <taxon>Cordycipitaceae</taxon>
        <taxon>Cordyceps</taxon>
    </lineage>
</organism>
<keyword evidence="3" id="KW-0732">Signal</keyword>
<feature type="signal peptide" evidence="3">
    <location>
        <begin position="1"/>
        <end position="19"/>
    </location>
</feature>
<gene>
    <name evidence="4" type="ORF">IF1G_10823</name>
</gene>
<name>A0A545UM19_9HYPO</name>
<evidence type="ECO:0000313" key="4">
    <source>
        <dbReference type="EMBL" id="TQV90500.1"/>
    </source>
</evidence>
<sequence>MMALRHSGLLLSNIFMCIAASIADPSADVFKKPPGGGYGNFALNAVYHADDDIEFEWLQGYGTIDLLLRRVDLTNLSLPMDQWVLKSAATVNNFTWSSAGREGYLNDPEYSLDTVFVASLSFVGANTTMMRTASHYFNVTRKVSSQISATPTVTNSPVIGLSKNAIAGISAVSAAVLISAIMCIAVLVLRKRSRRRNVRSRALTQMSSRQSERRPPMSKVEVFEKSGSGSCASDASWEQNHAQLGGQPVVIAELPGSFPFLSELPTFWGSRRSGDSWDPFVDEMLDVVPRSAAQHDRDECSGDGDGKEVKESEAAAQDMVLPTTPPPEYSICSSNSLEPFTGRFLESEQAVEEHVKSTVEESRTEETHGR</sequence>
<comment type="caution">
    <text evidence="4">The sequence shown here is derived from an EMBL/GenBank/DDBJ whole genome shotgun (WGS) entry which is preliminary data.</text>
</comment>
<dbReference type="EMBL" id="SPUK01000026">
    <property type="protein sequence ID" value="TQV90500.1"/>
    <property type="molecule type" value="Genomic_DNA"/>
</dbReference>
<evidence type="ECO:0000256" key="3">
    <source>
        <dbReference type="SAM" id="SignalP"/>
    </source>
</evidence>
<feature type="compositionally biased region" description="Basic and acidic residues" evidence="1">
    <location>
        <begin position="293"/>
        <end position="313"/>
    </location>
</feature>
<feature type="chain" id="PRO_5021869461" evidence="3">
    <location>
        <begin position="20"/>
        <end position="370"/>
    </location>
</feature>
<keyword evidence="2" id="KW-0812">Transmembrane</keyword>
<keyword evidence="2" id="KW-1133">Transmembrane helix</keyword>